<protein>
    <submittedName>
        <fullName evidence="2">Uncharacterized protein</fullName>
    </submittedName>
</protein>
<comment type="caution">
    <text evidence="2">The sequence shown here is derived from an EMBL/GenBank/DDBJ whole genome shotgun (WGS) entry which is preliminary data.</text>
</comment>
<feature type="non-terminal residue" evidence="2">
    <location>
        <position position="194"/>
    </location>
</feature>
<evidence type="ECO:0000256" key="1">
    <source>
        <dbReference type="SAM" id="MobiDB-lite"/>
    </source>
</evidence>
<organism evidence="2 3">
    <name type="scientific">Streblomastix strix</name>
    <dbReference type="NCBI Taxonomy" id="222440"/>
    <lineage>
        <taxon>Eukaryota</taxon>
        <taxon>Metamonada</taxon>
        <taxon>Preaxostyla</taxon>
        <taxon>Oxymonadida</taxon>
        <taxon>Streblomastigidae</taxon>
        <taxon>Streblomastix</taxon>
    </lineage>
</organism>
<feature type="region of interest" description="Disordered" evidence="1">
    <location>
        <begin position="104"/>
        <end position="140"/>
    </location>
</feature>
<evidence type="ECO:0000313" key="2">
    <source>
        <dbReference type="EMBL" id="KAA6362532.1"/>
    </source>
</evidence>
<dbReference type="Proteomes" id="UP000324800">
    <property type="component" value="Unassembled WGS sequence"/>
</dbReference>
<dbReference type="AlphaFoldDB" id="A0A5J4TXH0"/>
<dbReference type="EMBL" id="SNRW01024074">
    <property type="protein sequence ID" value="KAA6362532.1"/>
    <property type="molecule type" value="Genomic_DNA"/>
</dbReference>
<gene>
    <name evidence="2" type="ORF">EZS28_041941</name>
</gene>
<proteinExistence type="predicted"/>
<sequence>MAFTVAGLAELHRTILLCMYDNEQIIQTTKLKIPLKIAELKICMTLDERICQLRQFKSWFADREPVIPNNPQEHWSINYVQIYFQAGNIFKAVRTVKETHHPDIASTVRQSYDKNNNKEGKVALSRTEEEHDNDEDEEQERTLLEEIELNRFNIEQRIYDPVGVLSPCLSHLEFQKPYNGTNVTQPLPSFETEH</sequence>
<evidence type="ECO:0000313" key="3">
    <source>
        <dbReference type="Proteomes" id="UP000324800"/>
    </source>
</evidence>
<name>A0A5J4TXH0_9EUKA</name>
<feature type="compositionally biased region" description="Acidic residues" evidence="1">
    <location>
        <begin position="130"/>
        <end position="139"/>
    </location>
</feature>
<accession>A0A5J4TXH0</accession>
<feature type="compositionally biased region" description="Basic and acidic residues" evidence="1">
    <location>
        <begin position="111"/>
        <end position="129"/>
    </location>
</feature>
<reference evidence="2 3" key="1">
    <citation type="submission" date="2019-03" db="EMBL/GenBank/DDBJ databases">
        <title>Single cell metagenomics reveals metabolic interactions within the superorganism composed of flagellate Streblomastix strix and complex community of Bacteroidetes bacteria on its surface.</title>
        <authorList>
            <person name="Treitli S.C."/>
            <person name="Kolisko M."/>
            <person name="Husnik F."/>
            <person name="Keeling P."/>
            <person name="Hampl V."/>
        </authorList>
    </citation>
    <scope>NUCLEOTIDE SEQUENCE [LARGE SCALE GENOMIC DNA]</scope>
    <source>
        <strain evidence="2">ST1C</strain>
    </source>
</reference>